<feature type="region of interest" description="Disordered" evidence="1">
    <location>
        <begin position="248"/>
        <end position="270"/>
    </location>
</feature>
<proteinExistence type="predicted"/>
<dbReference type="EMBL" id="KV005191">
    <property type="protein sequence ID" value="KZV34160.1"/>
    <property type="molecule type" value="Genomic_DNA"/>
</dbReference>
<organism evidence="2 3">
    <name type="scientific">Dorcoceras hygrometricum</name>
    <dbReference type="NCBI Taxonomy" id="472368"/>
    <lineage>
        <taxon>Eukaryota</taxon>
        <taxon>Viridiplantae</taxon>
        <taxon>Streptophyta</taxon>
        <taxon>Embryophyta</taxon>
        <taxon>Tracheophyta</taxon>
        <taxon>Spermatophyta</taxon>
        <taxon>Magnoliopsida</taxon>
        <taxon>eudicotyledons</taxon>
        <taxon>Gunneridae</taxon>
        <taxon>Pentapetalae</taxon>
        <taxon>asterids</taxon>
        <taxon>lamiids</taxon>
        <taxon>Lamiales</taxon>
        <taxon>Gesneriaceae</taxon>
        <taxon>Didymocarpoideae</taxon>
        <taxon>Trichosporeae</taxon>
        <taxon>Loxocarpinae</taxon>
        <taxon>Dorcoceras</taxon>
    </lineage>
</organism>
<dbReference type="AlphaFoldDB" id="A0A2Z7BIR4"/>
<evidence type="ECO:0000313" key="3">
    <source>
        <dbReference type="Proteomes" id="UP000250235"/>
    </source>
</evidence>
<reference evidence="2 3" key="1">
    <citation type="journal article" date="2015" name="Proc. Natl. Acad. Sci. U.S.A.">
        <title>The resurrection genome of Boea hygrometrica: A blueprint for survival of dehydration.</title>
        <authorList>
            <person name="Xiao L."/>
            <person name="Yang G."/>
            <person name="Zhang L."/>
            <person name="Yang X."/>
            <person name="Zhao S."/>
            <person name="Ji Z."/>
            <person name="Zhou Q."/>
            <person name="Hu M."/>
            <person name="Wang Y."/>
            <person name="Chen M."/>
            <person name="Xu Y."/>
            <person name="Jin H."/>
            <person name="Xiao X."/>
            <person name="Hu G."/>
            <person name="Bao F."/>
            <person name="Hu Y."/>
            <person name="Wan P."/>
            <person name="Li L."/>
            <person name="Deng X."/>
            <person name="Kuang T."/>
            <person name="Xiang C."/>
            <person name="Zhu J.K."/>
            <person name="Oliver M.J."/>
            <person name="He Y."/>
        </authorList>
    </citation>
    <scope>NUCLEOTIDE SEQUENCE [LARGE SCALE GENOMIC DNA]</scope>
    <source>
        <strain evidence="3">cv. XS01</strain>
    </source>
</reference>
<feature type="region of interest" description="Disordered" evidence="1">
    <location>
        <begin position="122"/>
        <end position="162"/>
    </location>
</feature>
<name>A0A2Z7BIR4_9LAMI</name>
<evidence type="ECO:0000313" key="2">
    <source>
        <dbReference type="EMBL" id="KZV34160.1"/>
    </source>
</evidence>
<feature type="compositionally biased region" description="Polar residues" evidence="1">
    <location>
        <begin position="260"/>
        <end position="270"/>
    </location>
</feature>
<dbReference type="Proteomes" id="UP000250235">
    <property type="component" value="Unassembled WGS sequence"/>
</dbReference>
<sequence>MKRRRAEESADGLALMTSSVTSSQSADGLSPAVASYQQSTRSVLGKWVYLVTLTMSLFDLQDVCIAIGSLATLDLPMVVDLIGIYALKGPYLRIDGGRSIPVVDRIGGSTAAYSLMFRFPRETGRSQAPRRQQDDDVPQRFSAETQQDQISPGVPAVGGGATNLQPDVAQPAVAPTDAIQPDGAQADVAQTDLAIQRPTSEAPVASTYQLVSERVPLDLVGQVGRKSVMSDLNGENVLCKSEKKTLEDTQHLIWGDSRKPTQSRSTSQSV</sequence>
<accession>A0A2Z7BIR4</accession>
<gene>
    <name evidence="2" type="ORF">F511_40589</name>
</gene>
<evidence type="ECO:0000256" key="1">
    <source>
        <dbReference type="SAM" id="MobiDB-lite"/>
    </source>
</evidence>
<keyword evidence="3" id="KW-1185">Reference proteome</keyword>
<protein>
    <submittedName>
        <fullName evidence="2">NADH dehydrogenase</fullName>
    </submittedName>
</protein>